<dbReference type="InterPro" id="IPR009057">
    <property type="entry name" value="Homeodomain-like_sf"/>
</dbReference>
<name>A0A9D2AD37_9FIRM</name>
<dbReference type="EMBL" id="DXFW01000012">
    <property type="protein sequence ID" value="HIX05229.1"/>
    <property type="molecule type" value="Genomic_DNA"/>
</dbReference>
<protein>
    <submittedName>
        <fullName evidence="5">AraC family transcriptional regulator</fullName>
    </submittedName>
</protein>
<evidence type="ECO:0000256" key="3">
    <source>
        <dbReference type="ARBA" id="ARBA00023163"/>
    </source>
</evidence>
<dbReference type="Gene3D" id="1.10.10.60">
    <property type="entry name" value="Homeodomain-like"/>
    <property type="match status" value="2"/>
</dbReference>
<organism evidence="5 6">
    <name type="scientific">Candidatus Allofournierella pullicola</name>
    <dbReference type="NCBI Taxonomy" id="2838596"/>
    <lineage>
        <taxon>Bacteria</taxon>
        <taxon>Bacillati</taxon>
        <taxon>Bacillota</taxon>
        <taxon>Clostridia</taxon>
        <taxon>Eubacteriales</taxon>
        <taxon>Oscillospiraceae</taxon>
        <taxon>Allofournierella</taxon>
    </lineage>
</organism>
<evidence type="ECO:0000256" key="1">
    <source>
        <dbReference type="ARBA" id="ARBA00023015"/>
    </source>
</evidence>
<dbReference type="InterPro" id="IPR020449">
    <property type="entry name" value="Tscrpt_reg_AraC-type_HTH"/>
</dbReference>
<reference evidence="5" key="2">
    <citation type="submission" date="2021-04" db="EMBL/GenBank/DDBJ databases">
        <authorList>
            <person name="Gilroy R."/>
        </authorList>
    </citation>
    <scope>NUCLEOTIDE SEQUENCE</scope>
    <source>
        <strain evidence="5">2239</strain>
    </source>
</reference>
<dbReference type="InterPro" id="IPR018060">
    <property type="entry name" value="HTH_AraC"/>
</dbReference>
<sequence>MAEIYKQSFKQDYSDHVEMAIFNCGLEHCAPLHSWGPAVRDHYLIHLVVDGHGCYRAGGQEHHLGPGDLFLLRPGQLAGYSASEDDPWEYYWVGFNGAYASKLVQHTPFTEQKLVFHSSRPEPLQQALLSIFDARGPKPENEAAMVGNLYLFLSELMHQAAEKEIHAPSAGSQYVLNAIKYIQFNYSHEITIDDIARTVGVSRSHLYRLFMSNVGQSPIDYLTSYRIGEACNLLKNSQLSIAEIATSVGFSDKFYFSRVFKKSMGVPPSRYLSAMPDHSA</sequence>
<dbReference type="GO" id="GO:0003700">
    <property type="term" value="F:DNA-binding transcription factor activity"/>
    <property type="evidence" value="ECO:0007669"/>
    <property type="project" value="InterPro"/>
</dbReference>
<dbReference type="Gene3D" id="2.60.120.280">
    <property type="entry name" value="Regulatory protein AraC"/>
    <property type="match status" value="1"/>
</dbReference>
<dbReference type="GO" id="GO:0043565">
    <property type="term" value="F:sequence-specific DNA binding"/>
    <property type="evidence" value="ECO:0007669"/>
    <property type="project" value="InterPro"/>
</dbReference>
<dbReference type="Pfam" id="PF02311">
    <property type="entry name" value="AraC_binding"/>
    <property type="match status" value="1"/>
</dbReference>
<dbReference type="PANTHER" id="PTHR43280:SF30">
    <property type="entry name" value="MMSAB OPERON REGULATORY PROTEIN"/>
    <property type="match status" value="1"/>
</dbReference>
<evidence type="ECO:0000259" key="4">
    <source>
        <dbReference type="PROSITE" id="PS01124"/>
    </source>
</evidence>
<dbReference type="Proteomes" id="UP000824193">
    <property type="component" value="Unassembled WGS sequence"/>
</dbReference>
<accession>A0A9D2AD37</accession>
<evidence type="ECO:0000313" key="6">
    <source>
        <dbReference type="Proteomes" id="UP000824193"/>
    </source>
</evidence>
<feature type="domain" description="HTH araC/xylS-type" evidence="4">
    <location>
        <begin position="176"/>
        <end position="274"/>
    </location>
</feature>
<dbReference type="InterPro" id="IPR018062">
    <property type="entry name" value="HTH_AraC-typ_CS"/>
</dbReference>
<dbReference type="InterPro" id="IPR003313">
    <property type="entry name" value="AraC-bd"/>
</dbReference>
<proteinExistence type="predicted"/>
<dbReference type="Pfam" id="PF12833">
    <property type="entry name" value="HTH_18"/>
    <property type="match status" value="1"/>
</dbReference>
<dbReference type="AlphaFoldDB" id="A0A9D2AD37"/>
<gene>
    <name evidence="5" type="ORF">H9865_03850</name>
</gene>
<reference evidence="5" key="1">
    <citation type="journal article" date="2021" name="PeerJ">
        <title>Extensive microbial diversity within the chicken gut microbiome revealed by metagenomics and culture.</title>
        <authorList>
            <person name="Gilroy R."/>
            <person name="Ravi A."/>
            <person name="Getino M."/>
            <person name="Pursley I."/>
            <person name="Horton D.L."/>
            <person name="Alikhan N.F."/>
            <person name="Baker D."/>
            <person name="Gharbi K."/>
            <person name="Hall N."/>
            <person name="Watson M."/>
            <person name="Adriaenssens E.M."/>
            <person name="Foster-Nyarko E."/>
            <person name="Jarju S."/>
            <person name="Secka A."/>
            <person name="Antonio M."/>
            <person name="Oren A."/>
            <person name="Chaudhuri R.R."/>
            <person name="La Ragione R."/>
            <person name="Hildebrand F."/>
            <person name="Pallen M.J."/>
        </authorList>
    </citation>
    <scope>NUCLEOTIDE SEQUENCE</scope>
    <source>
        <strain evidence="5">2239</strain>
    </source>
</reference>
<keyword evidence="3" id="KW-0804">Transcription</keyword>
<dbReference type="PRINTS" id="PR00032">
    <property type="entry name" value="HTHARAC"/>
</dbReference>
<evidence type="ECO:0000256" key="2">
    <source>
        <dbReference type="ARBA" id="ARBA00023125"/>
    </source>
</evidence>
<dbReference type="SUPFAM" id="SSF51215">
    <property type="entry name" value="Regulatory protein AraC"/>
    <property type="match status" value="1"/>
</dbReference>
<dbReference type="PROSITE" id="PS01124">
    <property type="entry name" value="HTH_ARAC_FAMILY_2"/>
    <property type="match status" value="1"/>
</dbReference>
<comment type="caution">
    <text evidence="5">The sequence shown here is derived from an EMBL/GenBank/DDBJ whole genome shotgun (WGS) entry which is preliminary data.</text>
</comment>
<keyword evidence="2" id="KW-0238">DNA-binding</keyword>
<dbReference type="SUPFAM" id="SSF46689">
    <property type="entry name" value="Homeodomain-like"/>
    <property type="match status" value="2"/>
</dbReference>
<dbReference type="CDD" id="cd06986">
    <property type="entry name" value="cupin_MmsR-like_N"/>
    <property type="match status" value="1"/>
</dbReference>
<dbReference type="InterPro" id="IPR037923">
    <property type="entry name" value="HTH-like"/>
</dbReference>
<keyword evidence="1" id="KW-0805">Transcription regulation</keyword>
<dbReference type="SMART" id="SM00342">
    <property type="entry name" value="HTH_ARAC"/>
    <property type="match status" value="1"/>
</dbReference>
<dbReference type="PROSITE" id="PS00041">
    <property type="entry name" value="HTH_ARAC_FAMILY_1"/>
    <property type="match status" value="1"/>
</dbReference>
<dbReference type="PANTHER" id="PTHR43280">
    <property type="entry name" value="ARAC-FAMILY TRANSCRIPTIONAL REGULATOR"/>
    <property type="match status" value="1"/>
</dbReference>
<evidence type="ECO:0000313" key="5">
    <source>
        <dbReference type="EMBL" id="HIX05229.1"/>
    </source>
</evidence>